<dbReference type="GeneID" id="103505364"/>
<reference evidence="3" key="1">
    <citation type="submission" date="2025-08" db="UniProtKB">
        <authorList>
            <consortium name="RefSeq"/>
        </authorList>
    </citation>
    <scope>IDENTIFICATION</scope>
</reference>
<feature type="region of interest" description="Disordered" evidence="1">
    <location>
        <begin position="555"/>
        <end position="625"/>
    </location>
</feature>
<dbReference type="KEGG" id="dci:103505364"/>
<proteinExistence type="predicted"/>
<dbReference type="STRING" id="121845.A0A3Q0IJQ4"/>
<dbReference type="AlphaFoldDB" id="A0A3Q0IJQ4"/>
<evidence type="ECO:0000313" key="3">
    <source>
        <dbReference type="RefSeq" id="XP_026676496.1"/>
    </source>
</evidence>
<keyword evidence="2" id="KW-1185">Reference proteome</keyword>
<feature type="region of interest" description="Disordered" evidence="1">
    <location>
        <begin position="527"/>
        <end position="546"/>
    </location>
</feature>
<feature type="region of interest" description="Disordered" evidence="1">
    <location>
        <begin position="92"/>
        <end position="126"/>
    </location>
</feature>
<dbReference type="RefSeq" id="XP_026676496.1">
    <property type="nucleotide sequence ID" value="XM_026820695.1"/>
</dbReference>
<protein>
    <submittedName>
        <fullName evidence="3">Uncharacterized protein LOC103505364</fullName>
    </submittedName>
</protein>
<dbReference type="PaxDb" id="121845-A0A3Q0IJQ4"/>
<feature type="compositionally biased region" description="Polar residues" evidence="1">
    <location>
        <begin position="278"/>
        <end position="295"/>
    </location>
</feature>
<feature type="compositionally biased region" description="Polar residues" evidence="1">
    <location>
        <begin position="527"/>
        <end position="539"/>
    </location>
</feature>
<evidence type="ECO:0000313" key="2">
    <source>
        <dbReference type="Proteomes" id="UP000079169"/>
    </source>
</evidence>
<accession>A0A3Q0IJQ4</accession>
<feature type="region of interest" description="Disordered" evidence="1">
    <location>
        <begin position="272"/>
        <end position="306"/>
    </location>
</feature>
<sequence>MLEWQPGSNESNSTGSMLLDEDYMEFMSDTLFSTLSSQSFFFPDSKELSRVASIADFIQPSLVQLQPNLDDLMEGFEPFHELLSSKLPTVPEEQFATSPSTSSLPSHFSTSPKPSGHQPNQNPSVVTAQNTKSDYLSPNATSLDGKDYATLSGGISNTLGKDYTNLPPLAGNLSNSLTGNVLIKPDYLSQSANLRKSDYNIKQEPVTSQPLHHPNIIYSGARTSGSTLMTLANNKPTGGKSVDGGYNFNLQGDEKATVFSYAPAASSTAKSVPPPAYTYSSAPTSLKSPTDNYPTSAPGYEDKSDPSMYVSFDSKPSIVQYNYGKSVQYISYGKENPYKGGGNMSQSYSKEEGLNQDYSKVEDLNQAYDKVSQTYDKVGARLSQAYSKGDTSLNQTYNKVPGSELNQAYSKGSANLNQGYSKVQSSDLQGYDKGTSSLNQGYEKVGASLNQGYDNKANVNMGTYANQQQYASYPSQYMQDVRNEYNTNTGSAYSAQQQSQLSYHSTGGVVNTQQQDYAPPSAQYNIHHSRQTTPTSSSGYPYYREPSPYQQAIDFKLPTGTAGGSTSSGSAPYPTSRRSSLVQPPPQSPESAGPGPNSPGNMRRPGSATEEYALPPKPQVLKMRHRTRSSCNIVNPRYFLNTATDPNLVHHHNSALLAQLLTSSKFEWN</sequence>
<feature type="compositionally biased region" description="Low complexity" evidence="1">
    <location>
        <begin position="558"/>
        <end position="576"/>
    </location>
</feature>
<evidence type="ECO:0000256" key="1">
    <source>
        <dbReference type="SAM" id="MobiDB-lite"/>
    </source>
</evidence>
<organism evidence="2 3">
    <name type="scientific">Diaphorina citri</name>
    <name type="common">Asian citrus psyllid</name>
    <dbReference type="NCBI Taxonomy" id="121845"/>
    <lineage>
        <taxon>Eukaryota</taxon>
        <taxon>Metazoa</taxon>
        <taxon>Ecdysozoa</taxon>
        <taxon>Arthropoda</taxon>
        <taxon>Hexapoda</taxon>
        <taxon>Insecta</taxon>
        <taxon>Pterygota</taxon>
        <taxon>Neoptera</taxon>
        <taxon>Paraneoptera</taxon>
        <taxon>Hemiptera</taxon>
        <taxon>Sternorrhyncha</taxon>
        <taxon>Psylloidea</taxon>
        <taxon>Psyllidae</taxon>
        <taxon>Diaphorininae</taxon>
        <taxon>Diaphorina</taxon>
    </lineage>
</organism>
<dbReference type="Proteomes" id="UP000079169">
    <property type="component" value="Unplaced"/>
</dbReference>
<feature type="compositionally biased region" description="Polar residues" evidence="1">
    <location>
        <begin position="117"/>
        <end position="126"/>
    </location>
</feature>
<gene>
    <name evidence="3" type="primary">LOC103505364</name>
</gene>
<feature type="compositionally biased region" description="Low complexity" evidence="1">
    <location>
        <begin position="97"/>
        <end position="112"/>
    </location>
</feature>
<name>A0A3Q0IJQ4_DIACI</name>